<dbReference type="GO" id="GO:0009090">
    <property type="term" value="P:homoserine biosynthetic process"/>
    <property type="evidence" value="ECO:0007669"/>
    <property type="project" value="TreeGrafter"/>
</dbReference>
<reference evidence="9 10" key="1">
    <citation type="journal article" date="2019" name="Nat. Ecol. Evol.">
        <title>Megaphylogeny resolves global patterns of mushroom evolution.</title>
        <authorList>
            <person name="Varga T."/>
            <person name="Krizsan K."/>
            <person name="Foldi C."/>
            <person name="Dima B."/>
            <person name="Sanchez-Garcia M."/>
            <person name="Sanchez-Ramirez S."/>
            <person name="Szollosi G.J."/>
            <person name="Szarkandi J.G."/>
            <person name="Papp V."/>
            <person name="Albert L."/>
            <person name="Andreopoulos W."/>
            <person name="Angelini C."/>
            <person name="Antonin V."/>
            <person name="Barry K.W."/>
            <person name="Bougher N.L."/>
            <person name="Buchanan P."/>
            <person name="Buyck B."/>
            <person name="Bense V."/>
            <person name="Catcheside P."/>
            <person name="Chovatia M."/>
            <person name="Cooper J."/>
            <person name="Damon W."/>
            <person name="Desjardin D."/>
            <person name="Finy P."/>
            <person name="Geml J."/>
            <person name="Haridas S."/>
            <person name="Hughes K."/>
            <person name="Justo A."/>
            <person name="Karasinski D."/>
            <person name="Kautmanova I."/>
            <person name="Kiss B."/>
            <person name="Kocsube S."/>
            <person name="Kotiranta H."/>
            <person name="LaButti K.M."/>
            <person name="Lechner B.E."/>
            <person name="Liimatainen K."/>
            <person name="Lipzen A."/>
            <person name="Lukacs Z."/>
            <person name="Mihaltcheva S."/>
            <person name="Morgado L.N."/>
            <person name="Niskanen T."/>
            <person name="Noordeloos M.E."/>
            <person name="Ohm R.A."/>
            <person name="Ortiz-Santana B."/>
            <person name="Ovrebo C."/>
            <person name="Racz N."/>
            <person name="Riley R."/>
            <person name="Savchenko A."/>
            <person name="Shiryaev A."/>
            <person name="Soop K."/>
            <person name="Spirin V."/>
            <person name="Szebenyi C."/>
            <person name="Tomsovsky M."/>
            <person name="Tulloss R.E."/>
            <person name="Uehling J."/>
            <person name="Grigoriev I.V."/>
            <person name="Vagvolgyi C."/>
            <person name="Papp T."/>
            <person name="Martin F.M."/>
            <person name="Miettinen O."/>
            <person name="Hibbett D.S."/>
            <person name="Nagy L.G."/>
        </authorList>
    </citation>
    <scope>NUCLEOTIDE SEQUENCE [LARGE SCALE GENOMIC DNA]</scope>
    <source>
        <strain evidence="9 10">OMC1185</strain>
    </source>
</reference>
<dbReference type="SUPFAM" id="SSF53633">
    <property type="entry name" value="Carbamate kinase-like"/>
    <property type="match status" value="1"/>
</dbReference>
<evidence type="ECO:0000256" key="1">
    <source>
        <dbReference type="ARBA" id="ARBA00010122"/>
    </source>
</evidence>
<dbReference type="InterPro" id="IPR045865">
    <property type="entry name" value="ACT-like_dom_sf"/>
</dbReference>
<feature type="region of interest" description="Disordered" evidence="7">
    <location>
        <begin position="1"/>
        <end position="32"/>
    </location>
</feature>
<dbReference type="Gene3D" id="3.30.2130.10">
    <property type="entry name" value="VC0802-like"/>
    <property type="match status" value="1"/>
</dbReference>
<dbReference type="Pfam" id="PF00696">
    <property type="entry name" value="AA_kinase"/>
    <property type="match status" value="1"/>
</dbReference>
<gene>
    <name evidence="9" type="ORF">OE88DRAFT_1713543</name>
</gene>
<dbReference type="STRING" id="5364.A0A5C3MUZ8"/>
<feature type="domain" description="ACT" evidence="8">
    <location>
        <begin position="524"/>
        <end position="595"/>
    </location>
</feature>
<dbReference type="InterPro" id="IPR001048">
    <property type="entry name" value="Asp/Glu/Uridylate_kinase"/>
</dbReference>
<dbReference type="GO" id="GO:0004072">
    <property type="term" value="F:aspartate kinase activity"/>
    <property type="evidence" value="ECO:0007669"/>
    <property type="project" value="UniProtKB-EC"/>
</dbReference>
<dbReference type="PANTHER" id="PTHR21499">
    <property type="entry name" value="ASPARTATE KINASE"/>
    <property type="match status" value="1"/>
</dbReference>
<dbReference type="SUPFAM" id="SSF55021">
    <property type="entry name" value="ACT-like"/>
    <property type="match status" value="2"/>
</dbReference>
<proteinExistence type="inferred from homology"/>
<protein>
    <recommendedName>
        <fullName evidence="2">aspartate kinase</fullName>
        <ecNumber evidence="2">2.7.2.4</ecNumber>
    </recommendedName>
</protein>
<dbReference type="InterPro" id="IPR054352">
    <property type="entry name" value="ACT_Aspartokinase"/>
</dbReference>
<evidence type="ECO:0000313" key="9">
    <source>
        <dbReference type="EMBL" id="TFK49299.1"/>
    </source>
</evidence>
<dbReference type="PROSITE" id="PS00324">
    <property type="entry name" value="ASPARTOKINASE"/>
    <property type="match status" value="1"/>
</dbReference>
<organism evidence="9 10">
    <name type="scientific">Heliocybe sulcata</name>
    <dbReference type="NCBI Taxonomy" id="5364"/>
    <lineage>
        <taxon>Eukaryota</taxon>
        <taxon>Fungi</taxon>
        <taxon>Dikarya</taxon>
        <taxon>Basidiomycota</taxon>
        <taxon>Agaricomycotina</taxon>
        <taxon>Agaricomycetes</taxon>
        <taxon>Gloeophyllales</taxon>
        <taxon>Gloeophyllaceae</taxon>
        <taxon>Heliocybe</taxon>
    </lineage>
</organism>
<dbReference type="PANTHER" id="PTHR21499:SF59">
    <property type="entry name" value="ASPARTOKINASE"/>
    <property type="match status" value="1"/>
</dbReference>
<evidence type="ECO:0000256" key="5">
    <source>
        <dbReference type="ARBA" id="ARBA00022777"/>
    </source>
</evidence>
<dbReference type="Proteomes" id="UP000305948">
    <property type="component" value="Unassembled WGS sequence"/>
</dbReference>
<dbReference type="FunFam" id="3.30.2130.10:FF:000001">
    <property type="entry name" value="Bifunctional aspartokinase/homoserine dehydrogenase"/>
    <property type="match status" value="1"/>
</dbReference>
<dbReference type="InterPro" id="IPR001341">
    <property type="entry name" value="Asp_kinase"/>
</dbReference>
<dbReference type="GO" id="GO:0009089">
    <property type="term" value="P:lysine biosynthetic process via diaminopimelate"/>
    <property type="evidence" value="ECO:0007669"/>
    <property type="project" value="TreeGrafter"/>
</dbReference>
<dbReference type="PROSITE" id="PS51671">
    <property type="entry name" value="ACT"/>
    <property type="match status" value="1"/>
</dbReference>
<evidence type="ECO:0000256" key="2">
    <source>
        <dbReference type="ARBA" id="ARBA00013059"/>
    </source>
</evidence>
<dbReference type="AlphaFoldDB" id="A0A5C3MUZ8"/>
<dbReference type="InterPro" id="IPR002912">
    <property type="entry name" value="ACT_dom"/>
</dbReference>
<dbReference type="NCBIfam" id="TIGR00657">
    <property type="entry name" value="asp_kinases"/>
    <property type="match status" value="1"/>
</dbReference>
<evidence type="ECO:0000256" key="3">
    <source>
        <dbReference type="ARBA" id="ARBA00022679"/>
    </source>
</evidence>
<evidence type="ECO:0000256" key="6">
    <source>
        <dbReference type="ARBA" id="ARBA00022840"/>
    </source>
</evidence>
<keyword evidence="10" id="KW-1185">Reference proteome</keyword>
<name>A0A5C3MUZ8_9AGAM</name>
<evidence type="ECO:0000256" key="7">
    <source>
        <dbReference type="SAM" id="MobiDB-lite"/>
    </source>
</evidence>
<comment type="similarity">
    <text evidence="1">Belongs to the aspartokinase family.</text>
</comment>
<keyword evidence="4" id="KW-0547">Nucleotide-binding</keyword>
<keyword evidence="5 9" id="KW-0418">Kinase</keyword>
<dbReference type="EMBL" id="ML213516">
    <property type="protein sequence ID" value="TFK49299.1"/>
    <property type="molecule type" value="Genomic_DNA"/>
</dbReference>
<dbReference type="GO" id="GO:0005524">
    <property type="term" value="F:ATP binding"/>
    <property type="evidence" value="ECO:0007669"/>
    <property type="project" value="UniProtKB-KW"/>
</dbReference>
<dbReference type="GO" id="GO:0005829">
    <property type="term" value="C:cytosol"/>
    <property type="evidence" value="ECO:0007669"/>
    <property type="project" value="TreeGrafter"/>
</dbReference>
<evidence type="ECO:0000256" key="4">
    <source>
        <dbReference type="ARBA" id="ARBA00022741"/>
    </source>
</evidence>
<dbReference type="Gene3D" id="3.40.1160.10">
    <property type="entry name" value="Acetylglutamate kinase-like"/>
    <property type="match status" value="1"/>
</dbReference>
<dbReference type="Pfam" id="PF22468">
    <property type="entry name" value="ACT_9"/>
    <property type="match status" value="1"/>
</dbReference>
<dbReference type="InterPro" id="IPR036393">
    <property type="entry name" value="AceGlu_kinase-like_sf"/>
</dbReference>
<accession>A0A5C3MUZ8</accession>
<keyword evidence="3" id="KW-0808">Transferase</keyword>
<sequence length="598" mass="64135">MSGPPSPSSSTSSLSDATMPETPPNLHQNSVDPNAKWLVQKYGGTSVGKFAKKIAQDIVSGYLDQNKVAIVCSARSGKTKALGTTNLLLRAASEALQRHTAPSVPGTPGVMTPSCSNGFSTPSSPISGTPSPFSSFYTGSATGKQTPPFSATVDVIRADHLSAARTTIKNASVLRDIEAEIHTDCEALRAFLFATQVIDEISPRSKDSIVGFGERLACKLMTAVLRDNGVDAEFVSLENIVPVVEESDSSQHEALDQSFYDRVAQAVGERLRLCSPRVPVVTGFFGPVPGSLLRQVGRGYTDLLSALAAVGLEASELQIWKEVDGIFTADPRKVPTARLIPIISPDEAAELTYYGSEVVHPFTMEQVIRQKIPIRIKNVENPKGGGTVIYPDPDVDAPQLREELEGGGSALDEPVSLESLQVLSLAAEEHRNRRLPTAVTIKETIVVLNVNSNRKSVSHGFLAGIFGTLDKFGVVVDLISTSEVHVSMAIEEQGLDKKVLDRLVKELRKSGSVSAHRDMAILSLVGKQMRKMVGISGRMFTTLAQGNVNIEMISQGASEINISCVIDGRDAVKALNLIHQSCLQIKSEGERGVGPWLF</sequence>
<evidence type="ECO:0000259" key="8">
    <source>
        <dbReference type="PROSITE" id="PS51671"/>
    </source>
</evidence>
<dbReference type="OrthoDB" id="4323675at2759"/>
<dbReference type="InterPro" id="IPR018042">
    <property type="entry name" value="Aspartate_kinase_CS"/>
</dbReference>
<evidence type="ECO:0000313" key="10">
    <source>
        <dbReference type="Proteomes" id="UP000305948"/>
    </source>
</evidence>
<keyword evidence="6" id="KW-0067">ATP-binding</keyword>
<dbReference type="EC" id="2.7.2.4" evidence="2"/>